<evidence type="ECO:0000313" key="2">
    <source>
        <dbReference type="Proteomes" id="UP000198599"/>
    </source>
</evidence>
<dbReference type="OrthoDB" id="7864349at2"/>
<evidence type="ECO:0008006" key="3">
    <source>
        <dbReference type="Google" id="ProtNLM"/>
    </source>
</evidence>
<protein>
    <recommendedName>
        <fullName evidence="3">Lipoprotein</fullName>
    </recommendedName>
</protein>
<proteinExistence type="predicted"/>
<gene>
    <name evidence="1" type="ORF">SAMN04487859_11191</name>
</gene>
<dbReference type="STRING" id="1005928.SAMN04487859_11191"/>
<reference evidence="2" key="1">
    <citation type="submission" date="2016-10" db="EMBL/GenBank/DDBJ databases">
        <authorList>
            <person name="Varghese N."/>
            <person name="Submissions S."/>
        </authorList>
    </citation>
    <scope>NUCLEOTIDE SEQUENCE [LARGE SCALE GENOMIC DNA]</scope>
    <source>
        <strain evidence="2">DSM 28463</strain>
    </source>
</reference>
<organism evidence="1 2">
    <name type="scientific">Roseovarius lutimaris</name>
    <dbReference type="NCBI Taxonomy" id="1005928"/>
    <lineage>
        <taxon>Bacteria</taxon>
        <taxon>Pseudomonadati</taxon>
        <taxon>Pseudomonadota</taxon>
        <taxon>Alphaproteobacteria</taxon>
        <taxon>Rhodobacterales</taxon>
        <taxon>Roseobacteraceae</taxon>
        <taxon>Roseovarius</taxon>
    </lineage>
</organism>
<dbReference type="Proteomes" id="UP000198599">
    <property type="component" value="Unassembled WGS sequence"/>
</dbReference>
<keyword evidence="2" id="KW-1185">Reference proteome</keyword>
<dbReference type="EMBL" id="FOVP01000011">
    <property type="protein sequence ID" value="SFN92507.1"/>
    <property type="molecule type" value="Genomic_DNA"/>
</dbReference>
<dbReference type="PROSITE" id="PS51257">
    <property type="entry name" value="PROKAR_LIPOPROTEIN"/>
    <property type="match status" value="1"/>
</dbReference>
<accession>A0A1I5D034</accession>
<dbReference type="RefSeq" id="WP_092838519.1">
    <property type="nucleotide sequence ID" value="NZ_FOVP01000011.1"/>
</dbReference>
<sequence length="127" mass="13833">MRLLCGIFLPLLAACNTPGHEFRGVDPVRVSIGKSTFDVRVDGTYAQAIRLNPEWAPRFEAVAPRGAMAMQKVSGCKMVRLWGDQAVMLARLDCGAGVPPLPPTLAYDCELEHIHGGYADLICLPRL</sequence>
<dbReference type="AlphaFoldDB" id="A0A1I5D034"/>
<evidence type="ECO:0000313" key="1">
    <source>
        <dbReference type="EMBL" id="SFN92507.1"/>
    </source>
</evidence>
<name>A0A1I5D034_9RHOB</name>